<feature type="transmembrane region" description="Helical" evidence="1">
    <location>
        <begin position="20"/>
        <end position="40"/>
    </location>
</feature>
<comment type="caution">
    <text evidence="3">The sequence shown here is derived from an EMBL/GenBank/DDBJ whole genome shotgun (WGS) entry which is preliminary data.</text>
</comment>
<dbReference type="InterPro" id="IPR052906">
    <property type="entry name" value="Type_IV_Methyl-Rstrct_Enzyme"/>
</dbReference>
<dbReference type="Pfam" id="PF04471">
    <property type="entry name" value="Mrr_cat"/>
    <property type="match status" value="1"/>
</dbReference>
<dbReference type="SUPFAM" id="SSF52980">
    <property type="entry name" value="Restriction endonuclease-like"/>
    <property type="match status" value="1"/>
</dbReference>
<keyword evidence="1" id="KW-0812">Transmembrane</keyword>
<sequence length="186" mass="20966">MWSWLEPLGKMLYDLRWPLLLYFGGLLVCYMMIDSIQYWVRELRRARSEARFRRMGLEDIDQMDHRAFLRYLTFLFECAGFTVLPTPPAGNYGVDLVLVHPSGEEWIAVQAIRSAEPVDGGPVCQLAAAKGLYQCGRAMAVTSAEFTDEARQEAEVQGVTLVDRTKLQEFMALSLPPAAEVAVGSR</sequence>
<dbReference type="Proteomes" id="UP001519289">
    <property type="component" value="Unassembled WGS sequence"/>
</dbReference>
<evidence type="ECO:0000256" key="1">
    <source>
        <dbReference type="SAM" id="Phobius"/>
    </source>
</evidence>
<evidence type="ECO:0000313" key="3">
    <source>
        <dbReference type="EMBL" id="MBP2018890.1"/>
    </source>
</evidence>
<dbReference type="InterPro" id="IPR007560">
    <property type="entry name" value="Restrct_endonuc_IV_Mrr"/>
</dbReference>
<evidence type="ECO:0000259" key="2">
    <source>
        <dbReference type="Pfam" id="PF04471"/>
    </source>
</evidence>
<protein>
    <submittedName>
        <fullName evidence="3">Restriction system protein</fullName>
    </submittedName>
</protein>
<evidence type="ECO:0000313" key="4">
    <source>
        <dbReference type="Proteomes" id="UP001519289"/>
    </source>
</evidence>
<dbReference type="PANTHER" id="PTHR30015">
    <property type="entry name" value="MRR RESTRICTION SYSTEM PROTEIN"/>
    <property type="match status" value="1"/>
</dbReference>
<dbReference type="RefSeq" id="WP_209467014.1">
    <property type="nucleotide sequence ID" value="NZ_JAGGLG010000019.1"/>
</dbReference>
<dbReference type="EMBL" id="JAGGLG010000019">
    <property type="protein sequence ID" value="MBP2018890.1"/>
    <property type="molecule type" value="Genomic_DNA"/>
</dbReference>
<dbReference type="InterPro" id="IPR011856">
    <property type="entry name" value="tRNA_endonuc-like_dom_sf"/>
</dbReference>
<keyword evidence="1" id="KW-1133">Transmembrane helix</keyword>
<keyword evidence="4" id="KW-1185">Reference proteome</keyword>
<reference evidence="3 4" key="1">
    <citation type="submission" date="2021-03" db="EMBL/GenBank/DDBJ databases">
        <title>Genomic Encyclopedia of Type Strains, Phase IV (KMG-IV): sequencing the most valuable type-strain genomes for metagenomic binning, comparative biology and taxonomic classification.</title>
        <authorList>
            <person name="Goeker M."/>
        </authorList>
    </citation>
    <scope>NUCLEOTIDE SEQUENCE [LARGE SCALE GENOMIC DNA]</scope>
    <source>
        <strain evidence="3 4">DSM 27138</strain>
    </source>
</reference>
<proteinExistence type="predicted"/>
<name>A0ABS4JTN1_9FIRM</name>
<organism evidence="3 4">
    <name type="scientific">Symbiobacterium terraclitae</name>
    <dbReference type="NCBI Taxonomy" id="557451"/>
    <lineage>
        <taxon>Bacteria</taxon>
        <taxon>Bacillati</taxon>
        <taxon>Bacillota</taxon>
        <taxon>Clostridia</taxon>
        <taxon>Eubacteriales</taxon>
        <taxon>Symbiobacteriaceae</taxon>
        <taxon>Symbiobacterium</taxon>
    </lineage>
</organism>
<keyword evidence="1" id="KW-0472">Membrane</keyword>
<accession>A0ABS4JTN1</accession>
<dbReference type="PANTHER" id="PTHR30015:SF6">
    <property type="entry name" value="SLL1429 PROTEIN"/>
    <property type="match status" value="1"/>
</dbReference>
<gene>
    <name evidence="3" type="ORF">J2Z79_002305</name>
</gene>
<dbReference type="Gene3D" id="3.40.1350.10">
    <property type="match status" value="1"/>
</dbReference>
<feature type="domain" description="Restriction endonuclease type IV Mrr" evidence="2">
    <location>
        <begin position="60"/>
        <end position="171"/>
    </location>
</feature>
<dbReference type="InterPro" id="IPR011335">
    <property type="entry name" value="Restrct_endonuc-II-like"/>
</dbReference>